<name>A0A3B4DS28_PYGNA</name>
<sequence>MTTDTELDMKDVELNEMDPEKQPMTSEDTGNGDAGSPVTEKNGSVKVKIPEEKESKFTGLSKEELLKVAGTPGWVRIRWALLILFWLGWIGMLAGAVVIIVQAPRCKPLPDMNWWNYGALYQIGDVNSFTEGSGLEGLQTKIDDVGKLKVKGLIIGPIHASSADKPEDLNLMEVSSDIGNLDQLKRVIQTAHKKSISVVLDLTPNYKGKDPWFSNSSVEQVTDKVKSATDYWLEEGVDGILLHGVDQINMDSFWTNMSDTIKNHTKDEKKRVLIGVTTLKSAEEVKKELNRTGVDLLLSRVLNHKAGVEIAQVVDGLYFDQNKLAWNIGDRVWGHLASIVTLLQVKLSQLLLFTLPGTPVFNYGDEIGLEDDLSSVNPTMVWLNGTEKEKDPSRSLLSFFKEVSELRGKERSLQHGEYLLLSNSTSAMAYLRQWDQSDRYIVALNWHTNNSVTLQLTQKELPEKATVVISTDAKLAAHTSVKLADLTVEPLSAIMLKFPYTP</sequence>
<dbReference type="OMA" id="YIFRSHN"/>
<keyword evidence="2" id="KW-1133">Transmembrane helix</keyword>
<feature type="domain" description="Glycosyl hydrolase family 13 catalytic" evidence="3">
    <location>
        <begin position="126"/>
        <end position="407"/>
    </location>
</feature>
<dbReference type="Pfam" id="PF16028">
    <property type="entry name" value="SLC3A2_N"/>
    <property type="match status" value="1"/>
</dbReference>
<dbReference type="AlphaFoldDB" id="A0A3B4DS28"/>
<keyword evidence="2" id="KW-0472">Membrane</keyword>
<dbReference type="InterPro" id="IPR031984">
    <property type="entry name" value="SLC3A2_N"/>
</dbReference>
<proteinExistence type="predicted"/>
<dbReference type="GO" id="GO:0015823">
    <property type="term" value="P:phenylalanine transport"/>
    <property type="evidence" value="ECO:0007669"/>
    <property type="project" value="TreeGrafter"/>
</dbReference>
<dbReference type="Ensembl" id="ENSPNAT00000006789.2">
    <property type="protein sequence ID" value="ENSPNAP00000025764.2"/>
    <property type="gene ID" value="ENSPNAG00000001492.2"/>
</dbReference>
<dbReference type="SUPFAM" id="SSF51445">
    <property type="entry name" value="(Trans)glycosidases"/>
    <property type="match status" value="1"/>
</dbReference>
<dbReference type="PANTHER" id="PTHR46673">
    <property type="entry name" value="4F2 CELL-SURFACE ANTIGEN HEAVY CHAIN"/>
    <property type="match status" value="1"/>
</dbReference>
<evidence type="ECO:0000259" key="3">
    <source>
        <dbReference type="SMART" id="SM00642"/>
    </source>
</evidence>
<keyword evidence="2" id="KW-0812">Transmembrane</keyword>
<accession>A0A3B4DS28</accession>
<dbReference type="GO" id="GO:0016323">
    <property type="term" value="C:basolateral plasma membrane"/>
    <property type="evidence" value="ECO:0007669"/>
    <property type="project" value="TreeGrafter"/>
</dbReference>
<dbReference type="GO" id="GO:0015180">
    <property type="term" value="F:L-alanine transmembrane transporter activity"/>
    <property type="evidence" value="ECO:0007669"/>
    <property type="project" value="TreeGrafter"/>
</dbReference>
<dbReference type="GO" id="GO:1903801">
    <property type="term" value="P:L-leucine import across plasma membrane"/>
    <property type="evidence" value="ECO:0007669"/>
    <property type="project" value="TreeGrafter"/>
</dbReference>
<dbReference type="InterPro" id="IPR042280">
    <property type="entry name" value="SLC3A2"/>
</dbReference>
<feature type="compositionally biased region" description="Basic and acidic residues" evidence="1">
    <location>
        <begin position="7"/>
        <end position="21"/>
    </location>
</feature>
<dbReference type="Gene3D" id="2.60.40.1180">
    <property type="entry name" value="Golgi alpha-mannosidase II"/>
    <property type="match status" value="1"/>
</dbReference>
<feature type="region of interest" description="Disordered" evidence="1">
    <location>
        <begin position="1"/>
        <end position="47"/>
    </location>
</feature>
<dbReference type="InterPro" id="IPR006047">
    <property type="entry name" value="GH13_cat_dom"/>
</dbReference>
<protein>
    <recommendedName>
        <fullName evidence="3">Glycosyl hydrolase family 13 catalytic domain-containing protein</fullName>
    </recommendedName>
</protein>
<organism evidence="4 5">
    <name type="scientific">Pygocentrus nattereri</name>
    <name type="common">Red-bellied piranha</name>
    <dbReference type="NCBI Taxonomy" id="42514"/>
    <lineage>
        <taxon>Eukaryota</taxon>
        <taxon>Metazoa</taxon>
        <taxon>Chordata</taxon>
        <taxon>Craniata</taxon>
        <taxon>Vertebrata</taxon>
        <taxon>Euteleostomi</taxon>
        <taxon>Actinopterygii</taxon>
        <taxon>Neopterygii</taxon>
        <taxon>Teleostei</taxon>
        <taxon>Ostariophysi</taxon>
        <taxon>Characiformes</taxon>
        <taxon>Characoidei</taxon>
        <taxon>Pygocentrus</taxon>
    </lineage>
</organism>
<dbReference type="GO" id="GO:0016324">
    <property type="term" value="C:apical plasma membrane"/>
    <property type="evidence" value="ECO:0007669"/>
    <property type="project" value="TreeGrafter"/>
</dbReference>
<dbReference type="CTD" id="399488"/>
<reference evidence="4 5" key="1">
    <citation type="submission" date="2020-10" db="EMBL/GenBank/DDBJ databases">
        <title>Pygocentrus nattereri (red-bellied piranha) genome, fPygNat1, primary haplotype.</title>
        <authorList>
            <person name="Myers G."/>
            <person name="Meyer A."/>
            <person name="Karagic N."/>
            <person name="Pippel M."/>
            <person name="Winkler S."/>
            <person name="Tracey A."/>
            <person name="Wood J."/>
            <person name="Formenti G."/>
            <person name="Howe K."/>
            <person name="Fedrigo O."/>
            <person name="Jarvis E.D."/>
        </authorList>
    </citation>
    <scope>NUCLEOTIDE SEQUENCE [LARGE SCALE GENOMIC DNA]</scope>
</reference>
<evidence type="ECO:0000313" key="5">
    <source>
        <dbReference type="Proteomes" id="UP001501920"/>
    </source>
</evidence>
<dbReference type="PANTHER" id="PTHR46673:SF3">
    <property type="entry name" value="SOLUTE CARRIER FAMILY 3 (AMINO ACID TRANSPORTER HEAVY CHAIN), MEMBER 2A-RELATED"/>
    <property type="match status" value="1"/>
</dbReference>
<dbReference type="Gene3D" id="3.20.20.80">
    <property type="entry name" value="Glycosidases"/>
    <property type="match status" value="1"/>
</dbReference>
<dbReference type="GO" id="GO:1904273">
    <property type="term" value="P:L-alanine import across plasma membrane"/>
    <property type="evidence" value="ECO:0007669"/>
    <property type="project" value="TreeGrafter"/>
</dbReference>
<dbReference type="GO" id="GO:0015190">
    <property type="term" value="F:L-leucine transmembrane transporter activity"/>
    <property type="evidence" value="ECO:0007669"/>
    <property type="project" value="TreeGrafter"/>
</dbReference>
<dbReference type="Proteomes" id="UP001501920">
    <property type="component" value="Chromosome 16"/>
</dbReference>
<dbReference type="GeneTree" id="ENSGT00940000156646"/>
<evidence type="ECO:0000256" key="1">
    <source>
        <dbReference type="SAM" id="MobiDB-lite"/>
    </source>
</evidence>
<keyword evidence="5" id="KW-1185">Reference proteome</keyword>
<dbReference type="GeneID" id="108439784"/>
<dbReference type="InterPro" id="IPR017853">
    <property type="entry name" value="GH"/>
</dbReference>
<dbReference type="RefSeq" id="XP_037401843.1">
    <property type="nucleotide sequence ID" value="XM_037545946.1"/>
</dbReference>
<evidence type="ECO:0000256" key="2">
    <source>
        <dbReference type="SAM" id="Phobius"/>
    </source>
</evidence>
<dbReference type="Pfam" id="PF00128">
    <property type="entry name" value="Alpha-amylase"/>
    <property type="match status" value="1"/>
</dbReference>
<dbReference type="GO" id="GO:0015173">
    <property type="term" value="F:aromatic amino acid transmembrane transporter activity"/>
    <property type="evidence" value="ECO:0007669"/>
    <property type="project" value="TreeGrafter"/>
</dbReference>
<dbReference type="GO" id="GO:0060142">
    <property type="term" value="P:regulation of syncytium formation by plasma membrane fusion"/>
    <property type="evidence" value="ECO:0007669"/>
    <property type="project" value="Ensembl"/>
</dbReference>
<dbReference type="SMART" id="SM00642">
    <property type="entry name" value="Aamy"/>
    <property type="match status" value="1"/>
</dbReference>
<reference evidence="4" key="3">
    <citation type="submission" date="2025-09" db="UniProtKB">
        <authorList>
            <consortium name="Ensembl"/>
        </authorList>
    </citation>
    <scope>IDENTIFICATION</scope>
</reference>
<reference evidence="4" key="2">
    <citation type="submission" date="2025-08" db="UniProtKB">
        <authorList>
            <consortium name="Ensembl"/>
        </authorList>
    </citation>
    <scope>IDENTIFICATION</scope>
</reference>
<dbReference type="InterPro" id="IPR013780">
    <property type="entry name" value="Glyco_hydro_b"/>
</dbReference>
<dbReference type="STRING" id="42514.ENSPNAP00000025764"/>
<evidence type="ECO:0000313" key="4">
    <source>
        <dbReference type="Ensembl" id="ENSPNAP00000025764.2"/>
    </source>
</evidence>
<feature type="transmembrane region" description="Helical" evidence="2">
    <location>
        <begin position="79"/>
        <end position="101"/>
    </location>
</feature>
<dbReference type="GO" id="GO:0005975">
    <property type="term" value="P:carbohydrate metabolic process"/>
    <property type="evidence" value="ECO:0007669"/>
    <property type="project" value="InterPro"/>
</dbReference>